<evidence type="ECO:0000313" key="2">
    <source>
        <dbReference type="Proteomes" id="UP000323917"/>
    </source>
</evidence>
<reference evidence="1 2" key="1">
    <citation type="submission" date="2019-08" db="EMBL/GenBank/DDBJ databases">
        <title>Deep-cultivation of Planctomycetes and their phenomic and genomic characterization uncovers novel biology.</title>
        <authorList>
            <person name="Wiegand S."/>
            <person name="Jogler M."/>
            <person name="Boedeker C."/>
            <person name="Pinto D."/>
            <person name="Vollmers J."/>
            <person name="Rivas-Marin E."/>
            <person name="Kohn T."/>
            <person name="Peeters S.H."/>
            <person name="Heuer A."/>
            <person name="Rast P."/>
            <person name="Oberbeckmann S."/>
            <person name="Bunk B."/>
            <person name="Jeske O."/>
            <person name="Meyerdierks A."/>
            <person name="Storesund J.E."/>
            <person name="Kallscheuer N."/>
            <person name="Luecker S."/>
            <person name="Lage O.M."/>
            <person name="Pohl T."/>
            <person name="Merkel B.J."/>
            <person name="Hornburger P."/>
            <person name="Mueller R.-W."/>
            <person name="Bruemmer F."/>
            <person name="Labrenz M."/>
            <person name="Spormann A.M."/>
            <person name="Op den Camp H."/>
            <person name="Overmann J."/>
            <person name="Amann R."/>
            <person name="Jetten M.S.M."/>
            <person name="Mascher T."/>
            <person name="Medema M.H."/>
            <person name="Devos D.P."/>
            <person name="Kaster A.-K."/>
            <person name="Ovreas L."/>
            <person name="Rohde M."/>
            <person name="Galperin M.Y."/>
            <person name="Jogler C."/>
        </authorList>
    </citation>
    <scope>NUCLEOTIDE SEQUENCE [LARGE SCALE GENOMIC DNA]</scope>
    <source>
        <strain evidence="1 2">Pr1d</strain>
    </source>
</reference>
<name>A0A5B9QGL8_9BACT</name>
<dbReference type="KEGG" id="bgok:Pr1d_40860"/>
<dbReference type="EMBL" id="CP042913">
    <property type="protein sequence ID" value="QEG36750.1"/>
    <property type="molecule type" value="Genomic_DNA"/>
</dbReference>
<proteinExistence type="predicted"/>
<keyword evidence="2" id="KW-1185">Reference proteome</keyword>
<gene>
    <name evidence="1" type="ORF">Pr1d_40860</name>
</gene>
<dbReference type="OrthoDB" id="9919410at2"/>
<evidence type="ECO:0000313" key="1">
    <source>
        <dbReference type="EMBL" id="QEG36750.1"/>
    </source>
</evidence>
<protein>
    <submittedName>
        <fullName evidence="1">Uncharacterized protein</fullName>
    </submittedName>
</protein>
<accession>A0A5B9QGL8</accession>
<dbReference type="AlphaFoldDB" id="A0A5B9QGL8"/>
<sequence length="94" mass="10329">MATSTDRSESAILARALSLDEGNLSPELAEHVLSVGLTEEDKEAARELSKLASCNSLTEEQAIELENYRRAGRIFELLKSKARLALQNASRNPE</sequence>
<dbReference type="RefSeq" id="WP_148075066.1">
    <property type="nucleotide sequence ID" value="NZ_CP042913.1"/>
</dbReference>
<dbReference type="Proteomes" id="UP000323917">
    <property type="component" value="Chromosome"/>
</dbReference>
<organism evidence="1 2">
    <name type="scientific">Bythopirellula goksoeyrii</name>
    <dbReference type="NCBI Taxonomy" id="1400387"/>
    <lineage>
        <taxon>Bacteria</taxon>
        <taxon>Pseudomonadati</taxon>
        <taxon>Planctomycetota</taxon>
        <taxon>Planctomycetia</taxon>
        <taxon>Pirellulales</taxon>
        <taxon>Lacipirellulaceae</taxon>
        <taxon>Bythopirellula</taxon>
    </lineage>
</organism>